<dbReference type="PROSITE" id="PS50943">
    <property type="entry name" value="HTH_CROC1"/>
    <property type="match status" value="1"/>
</dbReference>
<dbReference type="CDD" id="cd00093">
    <property type="entry name" value="HTH_XRE"/>
    <property type="match status" value="1"/>
</dbReference>
<dbReference type="SMART" id="SM00530">
    <property type="entry name" value="HTH_XRE"/>
    <property type="match status" value="1"/>
</dbReference>
<keyword evidence="4" id="KW-0804">Transcription</keyword>
<evidence type="ECO:0000259" key="5">
    <source>
        <dbReference type="PROSITE" id="PS50943"/>
    </source>
</evidence>
<comment type="similarity">
    <text evidence="1">Belongs to the ner transcriptional regulatory family.</text>
</comment>
<protein>
    <submittedName>
        <fullName evidence="6">Helix-turn-helix domain-containing protein</fullName>
    </submittedName>
</protein>
<name>A0ABX6V8N4_9GAMM</name>
<evidence type="ECO:0000313" key="6">
    <source>
        <dbReference type="EMBL" id="QPG58981.1"/>
    </source>
</evidence>
<accession>A0ABX6V8N4</accession>
<sequence>MKANEIKAALQERGLTYSMIADATGVKIAHISAIINRHNKSMKVANIVAKAIELPVEQVFPEHFTVLNQRKKAQEIRQVAVNDLRQRLAS</sequence>
<evidence type="ECO:0000313" key="7">
    <source>
        <dbReference type="Proteomes" id="UP000316416"/>
    </source>
</evidence>
<dbReference type="SUPFAM" id="SSF47413">
    <property type="entry name" value="lambda repressor-like DNA-binding domains"/>
    <property type="match status" value="1"/>
</dbReference>
<keyword evidence="7" id="KW-1185">Reference proteome</keyword>
<evidence type="ECO:0000256" key="2">
    <source>
        <dbReference type="ARBA" id="ARBA00023015"/>
    </source>
</evidence>
<dbReference type="InterPro" id="IPR001387">
    <property type="entry name" value="Cro/C1-type_HTH"/>
</dbReference>
<keyword evidence="2" id="KW-0805">Transcription regulation</keyword>
<dbReference type="InterPro" id="IPR010982">
    <property type="entry name" value="Lambda_DNA-bd_dom_sf"/>
</dbReference>
<dbReference type="Gene3D" id="1.10.260.40">
    <property type="entry name" value="lambda repressor-like DNA-binding domains"/>
    <property type="match status" value="1"/>
</dbReference>
<keyword evidence="3" id="KW-0238">DNA-binding</keyword>
<evidence type="ECO:0000256" key="1">
    <source>
        <dbReference type="ARBA" id="ARBA00006157"/>
    </source>
</evidence>
<dbReference type="Pfam" id="PF13693">
    <property type="entry name" value="HTH_35"/>
    <property type="match status" value="1"/>
</dbReference>
<evidence type="ECO:0000256" key="3">
    <source>
        <dbReference type="ARBA" id="ARBA00023125"/>
    </source>
</evidence>
<dbReference type="EMBL" id="CP045503">
    <property type="protein sequence ID" value="QPG58981.1"/>
    <property type="molecule type" value="Genomic_DNA"/>
</dbReference>
<evidence type="ECO:0000256" key="4">
    <source>
        <dbReference type="ARBA" id="ARBA00023163"/>
    </source>
</evidence>
<dbReference type="InterPro" id="IPR038722">
    <property type="entry name" value="Ner_HTH_dom"/>
</dbReference>
<reference evidence="6" key="1">
    <citation type="submission" date="2021-07" db="EMBL/GenBank/DDBJ databases">
        <title>Shewanella sp. YLB-07 whole genome sequence.</title>
        <authorList>
            <person name="Yu L."/>
        </authorList>
    </citation>
    <scope>NUCLEOTIDE SEQUENCE</scope>
    <source>
        <strain evidence="6">YLB-08</strain>
    </source>
</reference>
<gene>
    <name evidence="6" type="ORF">FM038_017320</name>
</gene>
<organism evidence="6 7">
    <name type="scientific">Shewanella eurypsychrophilus</name>
    <dbReference type="NCBI Taxonomy" id="2593656"/>
    <lineage>
        <taxon>Bacteria</taxon>
        <taxon>Pseudomonadati</taxon>
        <taxon>Pseudomonadota</taxon>
        <taxon>Gammaproteobacteria</taxon>
        <taxon>Alteromonadales</taxon>
        <taxon>Shewanellaceae</taxon>
        <taxon>Shewanella</taxon>
    </lineage>
</organism>
<dbReference type="Proteomes" id="UP000316416">
    <property type="component" value="Chromosome"/>
</dbReference>
<proteinExistence type="inferred from homology"/>
<feature type="domain" description="HTH cro/C1-type" evidence="5">
    <location>
        <begin position="6"/>
        <end position="59"/>
    </location>
</feature>
<dbReference type="RefSeq" id="WP_142874599.1">
    <property type="nucleotide sequence ID" value="NZ_CP045503.2"/>
</dbReference>